<feature type="domain" description="Transferrin receptor-like dimerisation" evidence="4">
    <location>
        <begin position="639"/>
        <end position="769"/>
    </location>
</feature>
<dbReference type="SUPFAM" id="SSF52025">
    <property type="entry name" value="PA domain"/>
    <property type="match status" value="1"/>
</dbReference>
<dbReference type="Proteomes" id="UP001497512">
    <property type="component" value="Chromosome 18"/>
</dbReference>
<protein>
    <recommendedName>
        <fullName evidence="8">Glutamate carboxypeptidase</fullName>
    </recommendedName>
</protein>
<feature type="domain" description="Peptidase M28" evidence="5">
    <location>
        <begin position="385"/>
        <end position="575"/>
    </location>
</feature>
<feature type="transmembrane region" description="Helical" evidence="2">
    <location>
        <begin position="61"/>
        <end position="81"/>
    </location>
</feature>
<feature type="domain" description="PA" evidence="3">
    <location>
        <begin position="205"/>
        <end position="293"/>
    </location>
</feature>
<dbReference type="InterPro" id="IPR007484">
    <property type="entry name" value="Peptidase_M28"/>
</dbReference>
<proteinExistence type="inferred from homology"/>
<dbReference type="InterPro" id="IPR007365">
    <property type="entry name" value="TFR-like_dimer_dom"/>
</dbReference>
<dbReference type="Pfam" id="PF04389">
    <property type="entry name" value="Peptidase_M28"/>
    <property type="match status" value="1"/>
</dbReference>
<keyword evidence="2" id="KW-0472">Membrane</keyword>
<dbReference type="InterPro" id="IPR036757">
    <property type="entry name" value="TFR-like_dimer_dom_sf"/>
</dbReference>
<dbReference type="PANTHER" id="PTHR10404">
    <property type="entry name" value="N-ACETYLATED-ALPHA-LINKED ACIDIC DIPEPTIDASE"/>
    <property type="match status" value="1"/>
</dbReference>
<dbReference type="CDD" id="cd08022">
    <property type="entry name" value="M28_PSMA_like"/>
    <property type="match status" value="1"/>
</dbReference>
<dbReference type="InterPro" id="IPR003137">
    <property type="entry name" value="PA_domain"/>
</dbReference>
<keyword evidence="7" id="KW-1185">Reference proteome</keyword>
<gene>
    <name evidence="6" type="ORF">CSSPTR1EN2_LOCUS11084</name>
</gene>
<dbReference type="PANTHER" id="PTHR10404:SF46">
    <property type="entry name" value="VACUOLAR PROTEIN SORTING-ASSOCIATED PROTEIN 70"/>
    <property type="match status" value="1"/>
</dbReference>
<dbReference type="InterPro" id="IPR039373">
    <property type="entry name" value="Peptidase_M28B"/>
</dbReference>
<name>A0ABP0U4Q3_9BRYO</name>
<evidence type="ECO:0000259" key="4">
    <source>
        <dbReference type="Pfam" id="PF04253"/>
    </source>
</evidence>
<dbReference type="EMBL" id="OZ019910">
    <property type="protein sequence ID" value="CAK9211854.1"/>
    <property type="molecule type" value="Genomic_DNA"/>
</dbReference>
<dbReference type="InterPro" id="IPR046450">
    <property type="entry name" value="PA_dom_sf"/>
</dbReference>
<evidence type="ECO:0000313" key="6">
    <source>
        <dbReference type="EMBL" id="CAK9211854.1"/>
    </source>
</evidence>
<sequence>MPEGEGWLAAAHYCQLLRAVPCVFCSKDRREQLDDARDLPPLLNDTPAPPSLSKKRMNWRLLLLMAAIFLAVLVSLFNILMPARARANGANQWQKAFMGAVNNASIRNHLFQLTKEPHVAGTPEDFATADYVFQRFQEYGLAVHYTDYDVLLSYPLHRSLILTAGPTQEPPLELSLKEEPVEGDLYSQNPKVIPTFHAYAPSGNVSGEVVYANYGRLEDFQKLAAMGIDVKGAIVIARYHAIYRGDIVENAGNAGAGAAIIYSDPQDYAANYTQEVYPHSQWLPPSGIQRGTVSQGVGDPLTPGWPSTPKAERISTSDPEAMLPTIPSLPISAEDAKPILASLGGPVSPAEWHGALDLPQYRLGRGPGVLNLSFSANQTVTRIRNVIAVIKGSEEPDRYVILGNHRDAWVFGAVDPNSGTASLLEVGQQLGELVQKGWKPRRSIVLCSWDAEEYGMVGSTEWVEQNIDILGTSAVAYLNVDCGVSGPGFSAGASPQLDNLLQEVTKQVKDPDSVDHSVFEQWVASHKGSTPLIHRLGGGGSDFVAFLQHAGVPALDLQFGDDDYPMYHTAYDNFHWMEKFGDPLFHRHVAVTTLLGLMAMRLSSDALLPLDFVTYAKELESYAMGVQMELAGCNALGVSANPLVSAISNLKSAALQIKQQSKQAEGSSSVLSLLRRRSINDRLLQVERAFLDDRGLSGTGRSWYKHLVYGPVSSNAYGTSSFPGIKNSITLALSASSKHDDAAKMRQWAAVQHEIWRVARVVERAALVLQGSLT</sequence>
<dbReference type="Gene3D" id="3.50.30.30">
    <property type="match status" value="1"/>
</dbReference>
<dbReference type="Gene3D" id="3.40.630.10">
    <property type="entry name" value="Zn peptidases"/>
    <property type="match status" value="1"/>
</dbReference>
<accession>A0ABP0U4Q3</accession>
<evidence type="ECO:0008006" key="8">
    <source>
        <dbReference type="Google" id="ProtNLM"/>
    </source>
</evidence>
<comment type="similarity">
    <text evidence="1">Belongs to the peptidase M28 family. M28B subfamily.</text>
</comment>
<dbReference type="CDD" id="cd02121">
    <property type="entry name" value="PA_GCPII_like"/>
    <property type="match status" value="1"/>
</dbReference>
<evidence type="ECO:0000256" key="1">
    <source>
        <dbReference type="ARBA" id="ARBA00005634"/>
    </source>
</evidence>
<dbReference type="Pfam" id="PF02225">
    <property type="entry name" value="PA"/>
    <property type="match status" value="1"/>
</dbReference>
<evidence type="ECO:0000256" key="2">
    <source>
        <dbReference type="SAM" id="Phobius"/>
    </source>
</evidence>
<dbReference type="Gene3D" id="1.20.930.40">
    <property type="entry name" value="Transferrin receptor-like, dimerisation domain"/>
    <property type="match status" value="1"/>
</dbReference>
<reference evidence="6" key="1">
    <citation type="submission" date="2024-02" db="EMBL/GenBank/DDBJ databases">
        <authorList>
            <consortium name="ELIXIR-Norway"/>
            <consortium name="Elixir Norway"/>
        </authorList>
    </citation>
    <scope>NUCLEOTIDE SEQUENCE</scope>
</reference>
<organism evidence="6 7">
    <name type="scientific">Sphagnum troendelagicum</name>
    <dbReference type="NCBI Taxonomy" id="128251"/>
    <lineage>
        <taxon>Eukaryota</taxon>
        <taxon>Viridiplantae</taxon>
        <taxon>Streptophyta</taxon>
        <taxon>Embryophyta</taxon>
        <taxon>Bryophyta</taxon>
        <taxon>Sphagnophytina</taxon>
        <taxon>Sphagnopsida</taxon>
        <taxon>Sphagnales</taxon>
        <taxon>Sphagnaceae</taxon>
        <taxon>Sphagnum</taxon>
    </lineage>
</organism>
<dbReference type="SUPFAM" id="SSF53187">
    <property type="entry name" value="Zn-dependent exopeptidases"/>
    <property type="match status" value="1"/>
</dbReference>
<evidence type="ECO:0000259" key="5">
    <source>
        <dbReference type="Pfam" id="PF04389"/>
    </source>
</evidence>
<keyword evidence="2" id="KW-0812">Transmembrane</keyword>
<evidence type="ECO:0000259" key="3">
    <source>
        <dbReference type="Pfam" id="PF02225"/>
    </source>
</evidence>
<keyword evidence="2" id="KW-1133">Transmembrane helix</keyword>
<dbReference type="Pfam" id="PF04253">
    <property type="entry name" value="TFR_dimer"/>
    <property type="match status" value="1"/>
</dbReference>
<dbReference type="SUPFAM" id="SSF47672">
    <property type="entry name" value="Transferrin receptor-like dimerisation domain"/>
    <property type="match status" value="1"/>
</dbReference>
<evidence type="ECO:0000313" key="7">
    <source>
        <dbReference type="Proteomes" id="UP001497512"/>
    </source>
</evidence>